<dbReference type="Pfam" id="PF00027">
    <property type="entry name" value="cNMP_binding"/>
    <property type="match status" value="1"/>
</dbReference>
<dbReference type="SMART" id="SM00419">
    <property type="entry name" value="HTH_CRP"/>
    <property type="match status" value="1"/>
</dbReference>
<dbReference type="InterPro" id="IPR036390">
    <property type="entry name" value="WH_DNA-bd_sf"/>
</dbReference>
<keyword evidence="2" id="KW-0238">DNA-binding</keyword>
<dbReference type="InterPro" id="IPR018490">
    <property type="entry name" value="cNMP-bd_dom_sf"/>
</dbReference>
<dbReference type="PROSITE" id="PS50042">
    <property type="entry name" value="CNMP_BINDING_3"/>
    <property type="match status" value="1"/>
</dbReference>
<dbReference type="InterPro" id="IPR012318">
    <property type="entry name" value="HTH_CRP"/>
</dbReference>
<reference evidence="6" key="1">
    <citation type="submission" date="2020-09" db="EMBL/GenBank/DDBJ databases">
        <title>Brevundimonas sp. LVF2 isolated from a puddle in Goettingen, Germany.</title>
        <authorList>
            <person name="Friedrich I."/>
            <person name="Klassen A."/>
            <person name="Hannes N."/>
            <person name="Schneider D."/>
            <person name="Hertel R."/>
            <person name="Daniel R."/>
        </authorList>
    </citation>
    <scope>NUCLEOTIDE SEQUENCE</scope>
    <source>
        <strain evidence="6">LVF2</strain>
    </source>
</reference>
<gene>
    <name evidence="6" type="ORF">IFJ75_03220</name>
</gene>
<evidence type="ECO:0000259" key="5">
    <source>
        <dbReference type="PROSITE" id="PS51063"/>
    </source>
</evidence>
<evidence type="ECO:0000313" key="6">
    <source>
        <dbReference type="EMBL" id="QTC91946.1"/>
    </source>
</evidence>
<dbReference type="GO" id="GO:0003700">
    <property type="term" value="F:DNA-binding transcription factor activity"/>
    <property type="evidence" value="ECO:0007669"/>
    <property type="project" value="TreeGrafter"/>
</dbReference>
<evidence type="ECO:0000256" key="3">
    <source>
        <dbReference type="ARBA" id="ARBA00023163"/>
    </source>
</evidence>
<dbReference type="SUPFAM" id="SSF46785">
    <property type="entry name" value="Winged helix' DNA-binding domain"/>
    <property type="match status" value="1"/>
</dbReference>
<organism evidence="6 7">
    <name type="scientific">Brevundimonas goettingensis</name>
    <dbReference type="NCBI Taxonomy" id="2774190"/>
    <lineage>
        <taxon>Bacteria</taxon>
        <taxon>Pseudomonadati</taxon>
        <taxon>Pseudomonadota</taxon>
        <taxon>Alphaproteobacteria</taxon>
        <taxon>Caulobacterales</taxon>
        <taxon>Caulobacteraceae</taxon>
        <taxon>Brevundimonas</taxon>
    </lineage>
</organism>
<evidence type="ECO:0000313" key="7">
    <source>
        <dbReference type="Proteomes" id="UP000663918"/>
    </source>
</evidence>
<feature type="domain" description="HTH crp-type" evidence="5">
    <location>
        <begin position="150"/>
        <end position="216"/>
    </location>
</feature>
<dbReference type="InterPro" id="IPR036388">
    <property type="entry name" value="WH-like_DNA-bd_sf"/>
</dbReference>
<accession>A0A975GVW8</accession>
<dbReference type="PANTHER" id="PTHR24567:SF74">
    <property type="entry name" value="HTH-TYPE TRANSCRIPTIONAL REGULATOR ARCR"/>
    <property type="match status" value="1"/>
</dbReference>
<dbReference type="KEGG" id="bgoe:IFJ75_03220"/>
<evidence type="ECO:0000256" key="1">
    <source>
        <dbReference type="ARBA" id="ARBA00023015"/>
    </source>
</evidence>
<dbReference type="InterPro" id="IPR014710">
    <property type="entry name" value="RmlC-like_jellyroll"/>
</dbReference>
<dbReference type="InterPro" id="IPR050397">
    <property type="entry name" value="Env_Response_Regulators"/>
</dbReference>
<name>A0A975GVW8_9CAUL</name>
<dbReference type="PANTHER" id="PTHR24567">
    <property type="entry name" value="CRP FAMILY TRANSCRIPTIONAL REGULATORY PROTEIN"/>
    <property type="match status" value="1"/>
</dbReference>
<dbReference type="GO" id="GO:0003677">
    <property type="term" value="F:DNA binding"/>
    <property type="evidence" value="ECO:0007669"/>
    <property type="project" value="UniProtKB-KW"/>
</dbReference>
<sequence>MSLTDEQRAAMATDGWFGALPAPRRALLLDQATPLRLADGARLYGAGDPPNGLWAVVEGQVRLMAYPTSGSEVVIRRLGPGSWCGELSTLDDGPRPQDAIAFGPTLALNIPQSRFVRLAEAEPALWRNLALLGCAHQRESLNFIGQRVVQPPPVRLAKALLNAAANTGSGAPALRQAELAVLVGVSRQTLNRYLKALERDGLVRAEYGRVAILDAERLTLLSRRNEPQALPVGL</sequence>
<dbReference type="Proteomes" id="UP000663918">
    <property type="component" value="Chromosome"/>
</dbReference>
<dbReference type="Pfam" id="PF13545">
    <property type="entry name" value="HTH_Crp_2"/>
    <property type="match status" value="1"/>
</dbReference>
<keyword evidence="1" id="KW-0805">Transcription regulation</keyword>
<dbReference type="CDD" id="cd00038">
    <property type="entry name" value="CAP_ED"/>
    <property type="match status" value="1"/>
</dbReference>
<dbReference type="Gene3D" id="1.10.10.10">
    <property type="entry name" value="Winged helix-like DNA-binding domain superfamily/Winged helix DNA-binding domain"/>
    <property type="match status" value="1"/>
</dbReference>
<dbReference type="SMART" id="SM00100">
    <property type="entry name" value="cNMP"/>
    <property type="match status" value="1"/>
</dbReference>
<proteinExistence type="predicted"/>
<protein>
    <submittedName>
        <fullName evidence="6">Crp/Fnr family transcriptional regulator</fullName>
    </submittedName>
</protein>
<keyword evidence="3" id="KW-0804">Transcription</keyword>
<dbReference type="SUPFAM" id="SSF51206">
    <property type="entry name" value="cAMP-binding domain-like"/>
    <property type="match status" value="1"/>
</dbReference>
<keyword evidence="7" id="KW-1185">Reference proteome</keyword>
<dbReference type="GO" id="GO:0005829">
    <property type="term" value="C:cytosol"/>
    <property type="evidence" value="ECO:0007669"/>
    <property type="project" value="TreeGrafter"/>
</dbReference>
<dbReference type="Gene3D" id="2.60.120.10">
    <property type="entry name" value="Jelly Rolls"/>
    <property type="match status" value="1"/>
</dbReference>
<dbReference type="AlphaFoldDB" id="A0A975GVW8"/>
<dbReference type="RefSeq" id="WP_207871209.1">
    <property type="nucleotide sequence ID" value="NZ_CP062222.1"/>
</dbReference>
<feature type="domain" description="Cyclic nucleotide-binding" evidence="4">
    <location>
        <begin position="16"/>
        <end position="118"/>
    </location>
</feature>
<dbReference type="InterPro" id="IPR000595">
    <property type="entry name" value="cNMP-bd_dom"/>
</dbReference>
<evidence type="ECO:0000259" key="4">
    <source>
        <dbReference type="PROSITE" id="PS50042"/>
    </source>
</evidence>
<evidence type="ECO:0000256" key="2">
    <source>
        <dbReference type="ARBA" id="ARBA00023125"/>
    </source>
</evidence>
<dbReference type="EMBL" id="CP062222">
    <property type="protein sequence ID" value="QTC91946.1"/>
    <property type="molecule type" value="Genomic_DNA"/>
</dbReference>
<dbReference type="PROSITE" id="PS51063">
    <property type="entry name" value="HTH_CRP_2"/>
    <property type="match status" value="1"/>
</dbReference>